<gene>
    <name evidence="5" type="ORF">DYB37_000838</name>
</gene>
<evidence type="ECO:0000256" key="3">
    <source>
        <dbReference type="ARBA" id="ARBA00022691"/>
    </source>
</evidence>
<keyword evidence="1" id="KW-0489">Methyltransferase</keyword>
<dbReference type="PANTHER" id="PTHR14614:SF163">
    <property type="entry name" value="METHYLTRANSFERASE SMALL DOMAIN-CONTAINING PROTEIN"/>
    <property type="match status" value="1"/>
</dbReference>
<dbReference type="Gene3D" id="3.40.50.150">
    <property type="entry name" value="Vaccinia Virus protein VP39"/>
    <property type="match status" value="1"/>
</dbReference>
<protein>
    <recommendedName>
        <fullName evidence="4">Post-SET domain-containing protein</fullName>
    </recommendedName>
</protein>
<name>A0A418EYS4_APHAT</name>
<evidence type="ECO:0000256" key="2">
    <source>
        <dbReference type="ARBA" id="ARBA00022679"/>
    </source>
</evidence>
<accession>A0A418EYS4</accession>
<dbReference type="InterPro" id="IPR029063">
    <property type="entry name" value="SAM-dependent_MTases_sf"/>
</dbReference>
<evidence type="ECO:0000259" key="4">
    <source>
        <dbReference type="PROSITE" id="PS50868"/>
    </source>
</evidence>
<dbReference type="AlphaFoldDB" id="A0A418EYS4"/>
<dbReference type="SUPFAM" id="SSF82199">
    <property type="entry name" value="SET domain"/>
    <property type="match status" value="1"/>
</dbReference>
<organism evidence="5 6">
    <name type="scientific">Aphanomyces astaci</name>
    <name type="common">Crayfish plague agent</name>
    <dbReference type="NCBI Taxonomy" id="112090"/>
    <lineage>
        <taxon>Eukaryota</taxon>
        <taxon>Sar</taxon>
        <taxon>Stramenopiles</taxon>
        <taxon>Oomycota</taxon>
        <taxon>Saprolegniomycetes</taxon>
        <taxon>Saprolegniales</taxon>
        <taxon>Verrucalvaceae</taxon>
        <taxon>Aphanomyces</taxon>
    </lineage>
</organism>
<dbReference type="InterPro" id="IPR046341">
    <property type="entry name" value="SET_dom_sf"/>
</dbReference>
<dbReference type="InterPro" id="IPR019410">
    <property type="entry name" value="Methyltransf_16"/>
</dbReference>
<dbReference type="InterPro" id="IPR003616">
    <property type="entry name" value="Post-SET_dom"/>
</dbReference>
<comment type="caution">
    <text evidence="5">The sequence shown here is derived from an EMBL/GenBank/DDBJ whole genome shotgun (WGS) entry which is preliminary data.</text>
</comment>
<dbReference type="PROSITE" id="PS50868">
    <property type="entry name" value="POST_SET"/>
    <property type="match status" value="1"/>
</dbReference>
<dbReference type="GO" id="GO:0008168">
    <property type="term" value="F:methyltransferase activity"/>
    <property type="evidence" value="ECO:0007669"/>
    <property type="project" value="UniProtKB-KW"/>
</dbReference>
<dbReference type="VEuPathDB" id="FungiDB:H257_02631"/>
<dbReference type="SUPFAM" id="SSF53335">
    <property type="entry name" value="S-adenosyl-L-methionine-dependent methyltransferases"/>
    <property type="match status" value="1"/>
</dbReference>
<proteinExistence type="predicted"/>
<dbReference type="GO" id="GO:0032259">
    <property type="term" value="P:methylation"/>
    <property type="evidence" value="ECO:0007669"/>
    <property type="project" value="UniProtKB-KW"/>
</dbReference>
<keyword evidence="3" id="KW-0949">S-adenosyl-L-methionine</keyword>
<dbReference type="Gene3D" id="2.170.270.10">
    <property type="entry name" value="SET domain"/>
    <property type="match status" value="1"/>
</dbReference>
<reference evidence="5 6" key="1">
    <citation type="submission" date="2018-08" db="EMBL/GenBank/DDBJ databases">
        <title>Aphanomyces genome sequencing and annotation.</title>
        <authorList>
            <person name="Minardi D."/>
            <person name="Oidtmann B."/>
            <person name="Van Der Giezen M."/>
            <person name="Studholme D.J."/>
        </authorList>
    </citation>
    <scope>NUCLEOTIDE SEQUENCE [LARGE SCALE GENOMIC DNA]</scope>
    <source>
        <strain evidence="5 6">Da</strain>
    </source>
</reference>
<evidence type="ECO:0000256" key="1">
    <source>
        <dbReference type="ARBA" id="ARBA00022603"/>
    </source>
</evidence>
<keyword evidence="2" id="KW-0808">Transferase</keyword>
<feature type="domain" description="Post-SET" evidence="4">
    <location>
        <begin position="62"/>
        <end position="78"/>
    </location>
</feature>
<dbReference type="Proteomes" id="UP000285430">
    <property type="component" value="Unassembled WGS sequence"/>
</dbReference>
<evidence type="ECO:0000313" key="6">
    <source>
        <dbReference type="Proteomes" id="UP000285430"/>
    </source>
</evidence>
<evidence type="ECO:0000313" key="5">
    <source>
        <dbReference type="EMBL" id="RHZ21190.1"/>
    </source>
</evidence>
<dbReference type="InterPro" id="IPR001214">
    <property type="entry name" value="SET_dom"/>
</dbReference>
<dbReference type="Pfam" id="PF10294">
    <property type="entry name" value="Methyltransf_16"/>
    <property type="match status" value="1"/>
</dbReference>
<dbReference type="Pfam" id="PF00856">
    <property type="entry name" value="SET"/>
    <property type="match status" value="1"/>
</dbReference>
<dbReference type="EMBL" id="QUTH01003167">
    <property type="protein sequence ID" value="RHZ21190.1"/>
    <property type="molecule type" value="Genomic_DNA"/>
</dbReference>
<sequence>MTHDKHVEIFGGLEYANHSCNPNASFVMSETDPVVQVVAIQPIAKGTDITFDYNTTEWDMDEKFDCQCGDAACRGHVHGAKHLHDADVLKLLPHLSASNLRHLLKRKLVQAAAVEICVKQDTRRVDGMGGEVWPGAHVLCAHLETHVVALDILRASVLELGAGCGLCGLVTSALGAQHVVLSDEYPDLLQLNIDLNKDWLQRPVEVRELEWGQRHHVPVDMTFDIILGSEITQVGRKAHHPLLQTISWVFHAKSVALLSMDACRSSCEGECDPLKCTASHFVSVSREFGFDVTKHPSVCLTSMASVNACVGALGRKWPLDGTELSAVFELRRRSDHHE</sequence>
<dbReference type="PANTHER" id="PTHR14614">
    <property type="entry name" value="HEPATOCELLULAR CARCINOMA-ASSOCIATED ANTIGEN"/>
    <property type="match status" value="1"/>
</dbReference>